<sequence length="322" mass="35838">MSHRVIYVGGLGRSGTTLLERLLGELPGVVALGEVVHLWARGIDRDEPCGCGLPFLRCPFWRRVGERAFGGWSPELARRVLALRRRVDRTRRIPVLARRTTRPGRTPRPGSAPPARRPDRLREYAEAYRRLYRAAGEVTGAEVIVDSSKHASLAFCLASAGEPVSVVHMVRDARAVAHSWSRWVPRPEDGSPMTRWRPAATAVHWLAQNLAFHLLARRGVPVTRVRYEDLVDAPRQTLGRLARRLGLPAAQPSFLADDAAVLSVGHTVSGNPMRFAVGTVPLRRDDAWRTGMARRDRWLVTALTWPLLLRYGYRLAGQGASA</sequence>
<dbReference type="InterPro" id="IPR027417">
    <property type="entry name" value="P-loop_NTPase"/>
</dbReference>
<keyword evidence="2" id="KW-0808">Transferase</keyword>
<gene>
    <name evidence="2" type="ORF">FHX40_0249</name>
</gene>
<evidence type="ECO:0000313" key="3">
    <source>
        <dbReference type="Proteomes" id="UP000319213"/>
    </source>
</evidence>
<keyword evidence="3" id="KW-1185">Reference proteome</keyword>
<dbReference type="AlphaFoldDB" id="A0A543ISQ9"/>
<comment type="caution">
    <text evidence="2">The sequence shown here is derived from an EMBL/GenBank/DDBJ whole genome shotgun (WGS) entry which is preliminary data.</text>
</comment>
<accession>A0A543ISQ9</accession>
<evidence type="ECO:0000313" key="2">
    <source>
        <dbReference type="EMBL" id="TQM73598.1"/>
    </source>
</evidence>
<organism evidence="2 3">
    <name type="scientific">Thermopolyspora flexuosa</name>
    <dbReference type="NCBI Taxonomy" id="103836"/>
    <lineage>
        <taxon>Bacteria</taxon>
        <taxon>Bacillati</taxon>
        <taxon>Actinomycetota</taxon>
        <taxon>Actinomycetes</taxon>
        <taxon>Streptosporangiales</taxon>
        <taxon>Streptosporangiaceae</taxon>
        <taxon>Thermopolyspora</taxon>
    </lineage>
</organism>
<evidence type="ECO:0000256" key="1">
    <source>
        <dbReference type="SAM" id="MobiDB-lite"/>
    </source>
</evidence>
<name>A0A543ISQ9_9ACTN</name>
<dbReference type="EMBL" id="VFPQ01000001">
    <property type="protein sequence ID" value="TQM73598.1"/>
    <property type="molecule type" value="Genomic_DNA"/>
</dbReference>
<protein>
    <submittedName>
        <fullName evidence="2">Sulfotransferase family protein</fullName>
    </submittedName>
</protein>
<dbReference type="Proteomes" id="UP000319213">
    <property type="component" value="Unassembled WGS sequence"/>
</dbReference>
<dbReference type="Gene3D" id="3.40.50.300">
    <property type="entry name" value="P-loop containing nucleotide triphosphate hydrolases"/>
    <property type="match status" value="1"/>
</dbReference>
<reference evidence="2 3" key="1">
    <citation type="submission" date="2019-06" db="EMBL/GenBank/DDBJ databases">
        <title>Sequencing the genomes of 1000 actinobacteria strains.</title>
        <authorList>
            <person name="Klenk H.-P."/>
        </authorList>
    </citation>
    <scope>NUCLEOTIDE SEQUENCE [LARGE SCALE GENOMIC DNA]</scope>
    <source>
        <strain evidence="2 3">DSM 43186</strain>
    </source>
</reference>
<dbReference type="GO" id="GO:0016740">
    <property type="term" value="F:transferase activity"/>
    <property type="evidence" value="ECO:0007669"/>
    <property type="project" value="UniProtKB-KW"/>
</dbReference>
<proteinExistence type="predicted"/>
<feature type="region of interest" description="Disordered" evidence="1">
    <location>
        <begin position="97"/>
        <end position="119"/>
    </location>
</feature>
<dbReference type="SUPFAM" id="SSF52540">
    <property type="entry name" value="P-loop containing nucleoside triphosphate hydrolases"/>
    <property type="match status" value="1"/>
</dbReference>